<sequence length="136" mass="15599">MKVIHYPPLLRVPQQHPATATLPCSEWNTDESFFWQNSEENLELISLVTTEASRSLYEPYSYWIGAEDRDKEDQWVDSNTGLPLAYKNFQSGQPDDYGTDGEDCVVLISWGSWNDFSCGSAAHGYLCEFFVEYIHT</sequence>
<dbReference type="EMBL" id="VSRR010056569">
    <property type="protein sequence ID" value="MPC81309.1"/>
    <property type="molecule type" value="Genomic_DNA"/>
</dbReference>
<evidence type="ECO:0000313" key="3">
    <source>
        <dbReference type="EMBL" id="MPC81309.1"/>
    </source>
</evidence>
<proteinExistence type="predicted"/>
<feature type="domain" description="C-type lectin" evidence="2">
    <location>
        <begin position="27"/>
        <end position="118"/>
    </location>
</feature>
<evidence type="ECO:0000259" key="2">
    <source>
        <dbReference type="PROSITE" id="PS50041"/>
    </source>
</evidence>
<dbReference type="PROSITE" id="PS00615">
    <property type="entry name" value="C_TYPE_LECTIN_1"/>
    <property type="match status" value="1"/>
</dbReference>
<keyword evidence="1" id="KW-1015">Disulfide bond</keyword>
<dbReference type="Proteomes" id="UP000324222">
    <property type="component" value="Unassembled WGS sequence"/>
</dbReference>
<dbReference type="SUPFAM" id="SSF56436">
    <property type="entry name" value="C-type lectin-like"/>
    <property type="match status" value="1"/>
</dbReference>
<dbReference type="InterPro" id="IPR050111">
    <property type="entry name" value="C-type_lectin/snaclec_domain"/>
</dbReference>
<dbReference type="PANTHER" id="PTHR22803">
    <property type="entry name" value="MANNOSE, PHOSPHOLIPASE, LECTIN RECEPTOR RELATED"/>
    <property type="match status" value="1"/>
</dbReference>
<dbReference type="PROSITE" id="PS50041">
    <property type="entry name" value="C_TYPE_LECTIN_2"/>
    <property type="match status" value="1"/>
</dbReference>
<protein>
    <submittedName>
        <fullName evidence="3">Collectin-12</fullName>
    </submittedName>
</protein>
<dbReference type="InterPro" id="IPR016187">
    <property type="entry name" value="CTDL_fold"/>
</dbReference>
<dbReference type="Pfam" id="PF00059">
    <property type="entry name" value="Lectin_C"/>
    <property type="match status" value="1"/>
</dbReference>
<comment type="caution">
    <text evidence="3">The sequence shown here is derived from an EMBL/GenBank/DDBJ whole genome shotgun (WGS) entry which is preliminary data.</text>
</comment>
<name>A0A5B7IHL1_PORTR</name>
<dbReference type="OrthoDB" id="6133475at2759"/>
<reference evidence="3 4" key="1">
    <citation type="submission" date="2019-05" db="EMBL/GenBank/DDBJ databases">
        <title>Another draft genome of Portunus trituberculatus and its Hox gene families provides insights of decapod evolution.</title>
        <authorList>
            <person name="Jeong J.-H."/>
            <person name="Song I."/>
            <person name="Kim S."/>
            <person name="Choi T."/>
            <person name="Kim D."/>
            <person name="Ryu S."/>
            <person name="Kim W."/>
        </authorList>
    </citation>
    <scope>NUCLEOTIDE SEQUENCE [LARGE SCALE GENOMIC DNA]</scope>
    <source>
        <tissue evidence="3">Muscle</tissue>
    </source>
</reference>
<evidence type="ECO:0000256" key="1">
    <source>
        <dbReference type="ARBA" id="ARBA00023157"/>
    </source>
</evidence>
<dbReference type="InterPro" id="IPR001304">
    <property type="entry name" value="C-type_lectin-like"/>
</dbReference>
<dbReference type="Gene3D" id="3.10.100.10">
    <property type="entry name" value="Mannose-Binding Protein A, subunit A"/>
    <property type="match status" value="1"/>
</dbReference>
<evidence type="ECO:0000313" key="4">
    <source>
        <dbReference type="Proteomes" id="UP000324222"/>
    </source>
</evidence>
<keyword evidence="4" id="KW-1185">Reference proteome</keyword>
<dbReference type="InterPro" id="IPR018378">
    <property type="entry name" value="C-type_lectin_CS"/>
</dbReference>
<accession>A0A5B7IHL1</accession>
<organism evidence="3 4">
    <name type="scientific">Portunus trituberculatus</name>
    <name type="common">Swimming crab</name>
    <name type="synonym">Neptunus trituberculatus</name>
    <dbReference type="NCBI Taxonomy" id="210409"/>
    <lineage>
        <taxon>Eukaryota</taxon>
        <taxon>Metazoa</taxon>
        <taxon>Ecdysozoa</taxon>
        <taxon>Arthropoda</taxon>
        <taxon>Crustacea</taxon>
        <taxon>Multicrustacea</taxon>
        <taxon>Malacostraca</taxon>
        <taxon>Eumalacostraca</taxon>
        <taxon>Eucarida</taxon>
        <taxon>Decapoda</taxon>
        <taxon>Pleocyemata</taxon>
        <taxon>Brachyura</taxon>
        <taxon>Eubrachyura</taxon>
        <taxon>Portunoidea</taxon>
        <taxon>Portunidae</taxon>
        <taxon>Portuninae</taxon>
        <taxon>Portunus</taxon>
    </lineage>
</organism>
<dbReference type="AlphaFoldDB" id="A0A5B7IHL1"/>
<dbReference type="InterPro" id="IPR016186">
    <property type="entry name" value="C-type_lectin-like/link_sf"/>
</dbReference>
<gene>
    <name evidence="3" type="primary">COLEC12_3</name>
    <name evidence="3" type="ORF">E2C01_075916</name>
</gene>